<comment type="caution">
    <text evidence="7">The sequence shown here is derived from an EMBL/GenBank/DDBJ whole genome shotgun (WGS) entry which is preliminary data.</text>
</comment>
<keyword evidence="8" id="KW-1185">Reference proteome</keyword>
<dbReference type="InterPro" id="IPR020846">
    <property type="entry name" value="MFS_dom"/>
</dbReference>
<feature type="transmembrane region" description="Helical" evidence="5">
    <location>
        <begin position="188"/>
        <end position="208"/>
    </location>
</feature>
<dbReference type="EMBL" id="BAUL01000303">
    <property type="protein sequence ID" value="GAD99562.1"/>
    <property type="molecule type" value="Genomic_DNA"/>
</dbReference>
<evidence type="ECO:0000256" key="5">
    <source>
        <dbReference type="SAM" id="Phobius"/>
    </source>
</evidence>
<keyword evidence="3 5" id="KW-1133">Transmembrane helix</keyword>
<evidence type="ECO:0000256" key="1">
    <source>
        <dbReference type="ARBA" id="ARBA00004141"/>
    </source>
</evidence>
<dbReference type="eggNOG" id="KOG0254">
    <property type="taxonomic scope" value="Eukaryota"/>
</dbReference>
<dbReference type="GO" id="GO:0016020">
    <property type="term" value="C:membrane"/>
    <property type="evidence" value="ECO:0007669"/>
    <property type="project" value="UniProtKB-SubCell"/>
</dbReference>
<organism evidence="7 8">
    <name type="scientific">Byssochlamys spectabilis (strain No. 5 / NBRC 109023)</name>
    <name type="common">Paecilomyces variotii</name>
    <dbReference type="NCBI Taxonomy" id="1356009"/>
    <lineage>
        <taxon>Eukaryota</taxon>
        <taxon>Fungi</taxon>
        <taxon>Dikarya</taxon>
        <taxon>Ascomycota</taxon>
        <taxon>Pezizomycotina</taxon>
        <taxon>Eurotiomycetes</taxon>
        <taxon>Eurotiomycetidae</taxon>
        <taxon>Eurotiales</taxon>
        <taxon>Thermoascaceae</taxon>
        <taxon>Paecilomyces</taxon>
    </lineage>
</organism>
<proteinExistence type="predicted"/>
<feature type="transmembrane region" description="Helical" evidence="5">
    <location>
        <begin position="157"/>
        <end position="176"/>
    </location>
</feature>
<dbReference type="AlphaFoldDB" id="V5GF33"/>
<evidence type="ECO:0000313" key="8">
    <source>
        <dbReference type="Proteomes" id="UP000018001"/>
    </source>
</evidence>
<feature type="transmembrane region" description="Helical" evidence="5">
    <location>
        <begin position="287"/>
        <end position="311"/>
    </location>
</feature>
<feature type="transmembrane region" description="Helical" evidence="5">
    <location>
        <begin position="356"/>
        <end position="375"/>
    </location>
</feature>
<dbReference type="PROSITE" id="PS50850">
    <property type="entry name" value="MFS"/>
    <property type="match status" value="1"/>
</dbReference>
<dbReference type="InterPro" id="IPR036259">
    <property type="entry name" value="MFS_trans_sf"/>
</dbReference>
<feature type="transmembrane region" description="Helical" evidence="5">
    <location>
        <begin position="96"/>
        <end position="117"/>
    </location>
</feature>
<feature type="transmembrane region" description="Helical" evidence="5">
    <location>
        <begin position="421"/>
        <end position="441"/>
    </location>
</feature>
<dbReference type="OrthoDB" id="2428527at2759"/>
<evidence type="ECO:0000313" key="7">
    <source>
        <dbReference type="EMBL" id="GAD99562.1"/>
    </source>
</evidence>
<gene>
    <name evidence="7" type="ORF">PVAR5_8277</name>
</gene>
<dbReference type="InterPro" id="IPR011701">
    <property type="entry name" value="MFS"/>
</dbReference>
<feature type="transmembrane region" description="Helical" evidence="5">
    <location>
        <begin position="224"/>
        <end position="243"/>
    </location>
</feature>
<dbReference type="InParanoid" id="V5GF33"/>
<feature type="transmembrane region" description="Helical" evidence="5">
    <location>
        <begin position="123"/>
        <end position="145"/>
    </location>
</feature>
<evidence type="ECO:0000259" key="6">
    <source>
        <dbReference type="PROSITE" id="PS50850"/>
    </source>
</evidence>
<keyword evidence="2 5" id="KW-0812">Transmembrane</keyword>
<keyword evidence="4 5" id="KW-0472">Membrane</keyword>
<dbReference type="HOGENOM" id="CLU_000960_27_4_1"/>
<sequence length="506" mass="54998">MTTELDSSSGRSEALMSRNILFPVYQQIATVGILCFSHLLTQAALGQTIAPLHIISSDLGSISVAESSWYVAAYSLTVGTFILIAGRLGDAYGHRLMIVVGYVWFALWSFMCGFSVYSGQVLFIVSRACQGIGPAILLPNSLAILGNMFPPGMKKNIAFSLFAAAAPNGFLLGSLFSSLFAQLSWWPWAFWVMGITCVITALLAYLVVPLQPSDRSMEAHMNQLDLLGSFTGVVGLVLVNFSWNQAAVVGWTTPYTYSLLGIGIAFLVLFFWIEARSPHAIVPVSSLTIDAIFVLSCIACGWSSFGIWLFYAWQVLEEIRGYSPLSTVAQFIPVGVSGFLAAFSTAYLLGRLGPYYIMTMAMTAFLVGSILFATAPVHQNYWIQTFLSIAIMPFGMDLSYPSGTILLSNATPREHQGIAASLMNTVVNYSISIGLGIAGTVERQISHHEQDAFRGYRAAQYVGIGLAGMGLGVSLLYVIAHKSTYRAPEKDEEDSELLELTRDQVL</sequence>
<evidence type="ECO:0000256" key="3">
    <source>
        <dbReference type="ARBA" id="ARBA00022989"/>
    </source>
</evidence>
<name>V5GF33_BYSSN</name>
<feature type="domain" description="Major facilitator superfamily (MFS) profile" evidence="6">
    <location>
        <begin position="30"/>
        <end position="485"/>
    </location>
</feature>
<evidence type="ECO:0000256" key="2">
    <source>
        <dbReference type="ARBA" id="ARBA00022692"/>
    </source>
</evidence>
<feature type="transmembrane region" description="Helical" evidence="5">
    <location>
        <begin position="69"/>
        <end position="89"/>
    </location>
</feature>
<reference evidence="8" key="1">
    <citation type="journal article" date="2014" name="Genome Announc.">
        <title>Draft genome sequence of the formaldehyde-resistant fungus Byssochlamys spectabilis No. 5 (anamorph Paecilomyces variotii No. 5) (NBRC109023).</title>
        <authorList>
            <person name="Oka T."/>
            <person name="Ekino K."/>
            <person name="Fukuda K."/>
            <person name="Nomura Y."/>
        </authorList>
    </citation>
    <scope>NUCLEOTIDE SEQUENCE [LARGE SCALE GENOMIC DNA]</scope>
    <source>
        <strain evidence="8">No. 5 / NBRC 109023</strain>
    </source>
</reference>
<dbReference type="GO" id="GO:0022857">
    <property type="term" value="F:transmembrane transporter activity"/>
    <property type="evidence" value="ECO:0007669"/>
    <property type="project" value="InterPro"/>
</dbReference>
<dbReference type="CDD" id="cd17476">
    <property type="entry name" value="MFS_Amf1_MDR_like"/>
    <property type="match status" value="1"/>
</dbReference>
<feature type="transmembrane region" description="Helical" evidence="5">
    <location>
        <begin position="381"/>
        <end position="400"/>
    </location>
</feature>
<feature type="transmembrane region" description="Helical" evidence="5">
    <location>
        <begin position="20"/>
        <end position="40"/>
    </location>
</feature>
<dbReference type="PANTHER" id="PTHR42718:SF1">
    <property type="entry name" value="LOW AFFINITY AMMONIUM TRANSPORTER"/>
    <property type="match status" value="1"/>
</dbReference>
<feature type="transmembrane region" description="Helical" evidence="5">
    <location>
        <begin position="255"/>
        <end position="275"/>
    </location>
</feature>
<dbReference type="Pfam" id="PF07690">
    <property type="entry name" value="MFS_1"/>
    <property type="match status" value="1"/>
</dbReference>
<evidence type="ECO:0000256" key="4">
    <source>
        <dbReference type="ARBA" id="ARBA00023136"/>
    </source>
</evidence>
<feature type="transmembrane region" description="Helical" evidence="5">
    <location>
        <begin position="461"/>
        <end position="480"/>
    </location>
</feature>
<accession>V5GF33</accession>
<dbReference type="PANTHER" id="PTHR42718">
    <property type="entry name" value="MAJOR FACILITATOR SUPERFAMILY MULTIDRUG TRANSPORTER MFSC"/>
    <property type="match status" value="1"/>
</dbReference>
<dbReference type="Proteomes" id="UP000018001">
    <property type="component" value="Unassembled WGS sequence"/>
</dbReference>
<dbReference type="FunCoup" id="V5GF33">
    <property type="interactions" value="36"/>
</dbReference>
<protein>
    <recommendedName>
        <fullName evidence="6">Major facilitator superfamily (MFS) profile domain-containing protein</fullName>
    </recommendedName>
</protein>
<dbReference type="Gene3D" id="1.20.1250.20">
    <property type="entry name" value="MFS general substrate transporter like domains"/>
    <property type="match status" value="2"/>
</dbReference>
<dbReference type="SUPFAM" id="SSF103473">
    <property type="entry name" value="MFS general substrate transporter"/>
    <property type="match status" value="1"/>
</dbReference>
<feature type="transmembrane region" description="Helical" evidence="5">
    <location>
        <begin position="331"/>
        <end position="349"/>
    </location>
</feature>
<comment type="subcellular location">
    <subcellularLocation>
        <location evidence="1">Membrane</location>
        <topology evidence="1">Multi-pass membrane protein</topology>
    </subcellularLocation>
</comment>